<keyword evidence="2" id="KW-1185">Reference proteome</keyword>
<dbReference type="AlphaFoldDB" id="A0A5C5X426"/>
<comment type="caution">
    <text evidence="1">The sequence shown here is derived from an EMBL/GenBank/DDBJ whole genome shotgun (WGS) entry which is preliminary data.</text>
</comment>
<dbReference type="RefSeq" id="WP_146507436.1">
    <property type="nucleotide sequence ID" value="NZ_SIHI01000001.1"/>
</dbReference>
<dbReference type="Proteomes" id="UP000317243">
    <property type="component" value="Unassembled WGS sequence"/>
</dbReference>
<protein>
    <submittedName>
        <fullName evidence="1">Uncharacterized protein</fullName>
    </submittedName>
</protein>
<dbReference type="EMBL" id="SIHI01000001">
    <property type="protein sequence ID" value="TWT57620.1"/>
    <property type="molecule type" value="Genomic_DNA"/>
</dbReference>
<gene>
    <name evidence="1" type="ORF">KOR42_09820</name>
</gene>
<accession>A0A5C5X426</accession>
<reference evidence="1 2" key="1">
    <citation type="submission" date="2019-02" db="EMBL/GenBank/DDBJ databases">
        <title>Deep-cultivation of Planctomycetes and their phenomic and genomic characterization uncovers novel biology.</title>
        <authorList>
            <person name="Wiegand S."/>
            <person name="Jogler M."/>
            <person name="Boedeker C."/>
            <person name="Pinto D."/>
            <person name="Vollmers J."/>
            <person name="Rivas-Marin E."/>
            <person name="Kohn T."/>
            <person name="Peeters S.H."/>
            <person name="Heuer A."/>
            <person name="Rast P."/>
            <person name="Oberbeckmann S."/>
            <person name="Bunk B."/>
            <person name="Jeske O."/>
            <person name="Meyerdierks A."/>
            <person name="Storesund J.E."/>
            <person name="Kallscheuer N."/>
            <person name="Luecker S."/>
            <person name="Lage O.M."/>
            <person name="Pohl T."/>
            <person name="Merkel B.J."/>
            <person name="Hornburger P."/>
            <person name="Mueller R.-W."/>
            <person name="Bruemmer F."/>
            <person name="Labrenz M."/>
            <person name="Spormann A.M."/>
            <person name="Op Den Camp H."/>
            <person name="Overmann J."/>
            <person name="Amann R."/>
            <person name="Jetten M.S.M."/>
            <person name="Mascher T."/>
            <person name="Medema M.H."/>
            <person name="Devos D.P."/>
            <person name="Kaster A.-K."/>
            <person name="Ovreas L."/>
            <person name="Rohde M."/>
            <person name="Galperin M.Y."/>
            <person name="Jogler C."/>
        </authorList>
    </citation>
    <scope>NUCLEOTIDE SEQUENCE [LARGE SCALE GENOMIC DNA]</scope>
    <source>
        <strain evidence="1 2">KOR42</strain>
    </source>
</reference>
<name>A0A5C5X426_9PLAN</name>
<evidence type="ECO:0000313" key="2">
    <source>
        <dbReference type="Proteomes" id="UP000317243"/>
    </source>
</evidence>
<proteinExistence type="predicted"/>
<organism evidence="1 2">
    <name type="scientific">Thalassoglobus neptunius</name>
    <dbReference type="NCBI Taxonomy" id="1938619"/>
    <lineage>
        <taxon>Bacteria</taxon>
        <taxon>Pseudomonadati</taxon>
        <taxon>Planctomycetota</taxon>
        <taxon>Planctomycetia</taxon>
        <taxon>Planctomycetales</taxon>
        <taxon>Planctomycetaceae</taxon>
        <taxon>Thalassoglobus</taxon>
    </lineage>
</organism>
<sequence length="261" mass="29553">MSRREYAVSRYSSRRRRLIASLYGQSSGHSSDEDVAFVDPVETESASVASSAAIEKFRHRLNRDAELNWLCLGESFPIATQPVSLAGMISSDIRRRRRRSRDIFIDATSPGGNSRESLTRFHTQFWRQSIDITVTVLSPEEVMDVRQSDIFKSSLAQFLNDTAIAGVIPLFLLPRLSEFLDEWGDPRNVEISVANLEGQLREHDALFVPMWQQSDDSEATEGGANQAVDSQPASRFVTMWRSFLHEVEHHEEQAVTSKSFD</sequence>
<evidence type="ECO:0000313" key="1">
    <source>
        <dbReference type="EMBL" id="TWT57620.1"/>
    </source>
</evidence>